<gene>
    <name evidence="5" type="ORF">IEG06_13970</name>
</gene>
<proteinExistence type="predicted"/>
<dbReference type="PROSITE" id="PS50005">
    <property type="entry name" value="TPR"/>
    <property type="match status" value="1"/>
</dbReference>
<keyword evidence="5" id="KW-0808">Transferase</keyword>
<keyword evidence="3" id="KW-0732">Signal</keyword>
<name>A0ABR8LWK8_9FLAO</name>
<dbReference type="Gene3D" id="1.25.40.10">
    <property type="entry name" value="Tetratricopeptide repeat domain"/>
    <property type="match status" value="3"/>
</dbReference>
<dbReference type="SUPFAM" id="SSF48452">
    <property type="entry name" value="TPR-like"/>
    <property type="match status" value="1"/>
</dbReference>
<dbReference type="Pfam" id="PF06580">
    <property type="entry name" value="His_kinase"/>
    <property type="match status" value="1"/>
</dbReference>
<dbReference type="PANTHER" id="PTHR34220:SF7">
    <property type="entry name" value="SENSOR HISTIDINE KINASE YPDA"/>
    <property type="match status" value="1"/>
</dbReference>
<dbReference type="RefSeq" id="WP_191100548.1">
    <property type="nucleotide sequence ID" value="NZ_JACXXF010000009.1"/>
</dbReference>
<dbReference type="Proteomes" id="UP000627521">
    <property type="component" value="Unassembled WGS sequence"/>
</dbReference>
<dbReference type="InterPro" id="IPR036890">
    <property type="entry name" value="HATPase_C_sf"/>
</dbReference>
<evidence type="ECO:0000313" key="5">
    <source>
        <dbReference type="EMBL" id="MBD3864560.1"/>
    </source>
</evidence>
<dbReference type="InterPro" id="IPR010559">
    <property type="entry name" value="Sig_transdc_His_kin_internal"/>
</dbReference>
<dbReference type="PANTHER" id="PTHR34220">
    <property type="entry name" value="SENSOR HISTIDINE KINASE YPDA"/>
    <property type="match status" value="1"/>
</dbReference>
<dbReference type="SMART" id="SM00028">
    <property type="entry name" value="TPR"/>
    <property type="match status" value="4"/>
</dbReference>
<keyword evidence="2" id="KW-1133">Transmembrane helix</keyword>
<dbReference type="InterPro" id="IPR011990">
    <property type="entry name" value="TPR-like_helical_dom_sf"/>
</dbReference>
<dbReference type="EMBL" id="JACXXH010000009">
    <property type="protein sequence ID" value="MBD3864560.1"/>
    <property type="molecule type" value="Genomic_DNA"/>
</dbReference>
<dbReference type="Gene3D" id="3.30.565.10">
    <property type="entry name" value="Histidine kinase-like ATPase, C-terminal domain"/>
    <property type="match status" value="1"/>
</dbReference>
<reference evidence="5 6" key="1">
    <citation type="submission" date="2020-09" db="EMBL/GenBank/DDBJ databases">
        <title>Bacillus nautilus sp. nov., Chryseoglobus crepusculi sp. nov, and Psychrobacter noctis sp. nov., isolated from deep-sea sponges from the equatorial Atlantic.</title>
        <authorList>
            <person name="Stennett H.L."/>
            <person name="Williams S.E."/>
        </authorList>
    </citation>
    <scope>NUCLEOTIDE SEQUENCE [LARGE SCALE GENOMIC DNA]</scope>
    <source>
        <strain evidence="5 6">28M-24</strain>
    </source>
</reference>
<dbReference type="GO" id="GO:0016301">
    <property type="term" value="F:kinase activity"/>
    <property type="evidence" value="ECO:0007669"/>
    <property type="project" value="UniProtKB-KW"/>
</dbReference>
<feature type="signal peptide" evidence="3">
    <location>
        <begin position="1"/>
        <end position="22"/>
    </location>
</feature>
<evidence type="ECO:0000256" key="2">
    <source>
        <dbReference type="SAM" id="Phobius"/>
    </source>
</evidence>
<feature type="repeat" description="TPR" evidence="1">
    <location>
        <begin position="357"/>
        <end position="390"/>
    </location>
</feature>
<keyword evidence="2" id="KW-0472">Membrane</keyword>
<keyword evidence="6" id="KW-1185">Reference proteome</keyword>
<dbReference type="InterPro" id="IPR050640">
    <property type="entry name" value="Bact_2-comp_sensor_kinase"/>
</dbReference>
<accession>A0ABR8LWK8</accession>
<dbReference type="InterPro" id="IPR008969">
    <property type="entry name" value="CarboxyPept-like_regulatory"/>
</dbReference>
<dbReference type="InterPro" id="IPR019734">
    <property type="entry name" value="TPR_rpt"/>
</dbReference>
<organism evidence="5 6">
    <name type="scientific">Olleya marilimosa</name>
    <dbReference type="NCBI Taxonomy" id="272164"/>
    <lineage>
        <taxon>Bacteria</taxon>
        <taxon>Pseudomonadati</taxon>
        <taxon>Bacteroidota</taxon>
        <taxon>Flavobacteriia</taxon>
        <taxon>Flavobacteriales</taxon>
        <taxon>Flavobacteriaceae</taxon>
    </lineage>
</organism>
<feature type="transmembrane region" description="Helical" evidence="2">
    <location>
        <begin position="481"/>
        <end position="501"/>
    </location>
</feature>
<dbReference type="Pfam" id="PF13174">
    <property type="entry name" value="TPR_6"/>
    <property type="match status" value="1"/>
</dbReference>
<sequence>MKNLRILLTILLYLTVQHIMQAQQQLNKTDDDATFTIKGLVREVDTYNPVVDVNIQVNGGSYTSTSLSGEFRINVKIGDEIMISHKDFETIYYTVKSHDDLTVEVHALIEDAYVKKIKTKSNSFKNTIDSAVFYKKISAEKSIQFITESIPKSTSVKQNAEAFEVLADVYMYWKQYDLAVTNYRISLNNVNATDVNLKLAKAYFKNKNHQESLAIYNSLKTSDLSNWQNVIRYEGLGDVYAQINQNSKATQAYTEGLKIATTNQILPKITDLNSKLGEVYNSEGNKAKAEVLLENSVALAAQENKTREVEQKIKFADFQNVNQSYDQEIKTRKEIIKDIAVIEKDSVIANESNITKQKQNYKIGNAYFLQKEYKEAIPYLEKSIEEADKKEDLIVKKDATKKLTDVYVESGNFSEAKLMFDEYVKTVDQLYIKKEQEISQAARFNKSIAEKQNRITTLETDRKLTLSQVELSEEKNKSQQLIIYSLIGGLFLLAVAAYLMFKYIKQQKLANNLLALKSLRSQMNPHFIFNALNSVNSFIATNDERTANKYLSDFSKLMRAVLENSEEDFIPLQKEIELIELYTKLEHFRFKDKFEYTINIDKTIDIEAYQIPPMLLQPYIENAVWHGLRYKNDMGLLEISITKKQKGVIAITIADNGIGRKKSKSLKTQNQQKHNSKGLGNIKKRVSILNQMYKDKVDVFIDDNTTEGGVGTKVVVTLKKD</sequence>
<dbReference type="SUPFAM" id="SSF55874">
    <property type="entry name" value="ATPase domain of HSP90 chaperone/DNA topoisomerase II/histidine kinase"/>
    <property type="match status" value="1"/>
</dbReference>
<comment type="caution">
    <text evidence="5">The sequence shown here is derived from an EMBL/GenBank/DDBJ whole genome shotgun (WGS) entry which is preliminary data.</text>
</comment>
<evidence type="ECO:0000313" key="6">
    <source>
        <dbReference type="Proteomes" id="UP000627521"/>
    </source>
</evidence>
<dbReference type="SUPFAM" id="SSF49464">
    <property type="entry name" value="Carboxypeptidase regulatory domain-like"/>
    <property type="match status" value="1"/>
</dbReference>
<keyword evidence="1" id="KW-0802">TPR repeat</keyword>
<keyword evidence="5" id="KW-0418">Kinase</keyword>
<evidence type="ECO:0000259" key="4">
    <source>
        <dbReference type="Pfam" id="PF06580"/>
    </source>
</evidence>
<keyword evidence="2" id="KW-0812">Transmembrane</keyword>
<protein>
    <submittedName>
        <fullName evidence="5">Histidine kinase</fullName>
    </submittedName>
</protein>
<feature type="domain" description="Signal transduction histidine kinase internal region" evidence="4">
    <location>
        <begin position="516"/>
        <end position="594"/>
    </location>
</feature>
<dbReference type="Pfam" id="PF13181">
    <property type="entry name" value="TPR_8"/>
    <property type="match status" value="1"/>
</dbReference>
<evidence type="ECO:0000256" key="1">
    <source>
        <dbReference type="PROSITE-ProRule" id="PRU00339"/>
    </source>
</evidence>
<feature type="chain" id="PRO_5047249238" evidence="3">
    <location>
        <begin position="23"/>
        <end position="721"/>
    </location>
</feature>
<evidence type="ECO:0000256" key="3">
    <source>
        <dbReference type="SAM" id="SignalP"/>
    </source>
</evidence>